<feature type="compositionally biased region" description="Low complexity" evidence="1">
    <location>
        <begin position="97"/>
        <end position="113"/>
    </location>
</feature>
<reference evidence="2" key="1">
    <citation type="submission" date="2021-02" db="EMBL/GenBank/DDBJ databases">
        <title>Genome sequence Cadophora malorum strain M34.</title>
        <authorList>
            <person name="Stefanovic E."/>
            <person name="Vu D."/>
            <person name="Scully C."/>
            <person name="Dijksterhuis J."/>
            <person name="Roader J."/>
            <person name="Houbraken J."/>
        </authorList>
    </citation>
    <scope>NUCLEOTIDE SEQUENCE</scope>
    <source>
        <strain evidence="2">M34</strain>
    </source>
</reference>
<comment type="caution">
    <text evidence="2">The sequence shown here is derived from an EMBL/GenBank/DDBJ whole genome shotgun (WGS) entry which is preliminary data.</text>
</comment>
<evidence type="ECO:0000313" key="3">
    <source>
        <dbReference type="Proteomes" id="UP000664132"/>
    </source>
</evidence>
<dbReference type="AlphaFoldDB" id="A0A8H8BSM9"/>
<evidence type="ECO:0000313" key="2">
    <source>
        <dbReference type="EMBL" id="KAG4422213.1"/>
    </source>
</evidence>
<dbReference type="OrthoDB" id="10538084at2759"/>
<evidence type="ECO:0000256" key="1">
    <source>
        <dbReference type="SAM" id="MobiDB-lite"/>
    </source>
</evidence>
<name>A0A8H8BSM9_9HELO</name>
<proteinExistence type="predicted"/>
<accession>A0A8H8BSM9</accession>
<gene>
    <name evidence="2" type="ORF">IFR04_004593</name>
</gene>
<feature type="region of interest" description="Disordered" evidence="1">
    <location>
        <begin position="95"/>
        <end position="119"/>
    </location>
</feature>
<keyword evidence="3" id="KW-1185">Reference proteome</keyword>
<protein>
    <submittedName>
        <fullName evidence="2">Uncharacterized protein</fullName>
    </submittedName>
</protein>
<dbReference type="EMBL" id="JAFJYH010000052">
    <property type="protein sequence ID" value="KAG4422213.1"/>
    <property type="molecule type" value="Genomic_DNA"/>
</dbReference>
<dbReference type="Proteomes" id="UP000664132">
    <property type="component" value="Unassembled WGS sequence"/>
</dbReference>
<sequence length="203" mass="21924">MAEVPRESRPYILKGSGPPESIEMSDLVIRNTSCTAASTQPGGGRRWLEFCRTNSAKWPRWKILALCITADSAATIIALSTTLVVNSAKGCGGPRATTTSISTPTTKTVPISPRTVTASPQPDPNFLPACWSNLMSICSNNTEVPKDRVSNGFGACSGVYWYFYRGLIVSLKDEGRRFCSNMRDFCARAEAPQSTAKAAFTTV</sequence>
<organism evidence="2 3">
    <name type="scientific">Cadophora malorum</name>
    <dbReference type="NCBI Taxonomy" id="108018"/>
    <lineage>
        <taxon>Eukaryota</taxon>
        <taxon>Fungi</taxon>
        <taxon>Dikarya</taxon>
        <taxon>Ascomycota</taxon>
        <taxon>Pezizomycotina</taxon>
        <taxon>Leotiomycetes</taxon>
        <taxon>Helotiales</taxon>
        <taxon>Ploettnerulaceae</taxon>
        <taxon>Cadophora</taxon>
    </lineage>
</organism>